<feature type="compositionally biased region" description="Basic and acidic residues" evidence="1">
    <location>
        <begin position="85"/>
        <end position="101"/>
    </location>
</feature>
<reference evidence="2" key="1">
    <citation type="submission" date="2022-06" db="EMBL/GenBank/DDBJ databases">
        <authorList>
            <person name="Ping M."/>
        </authorList>
    </citation>
    <scope>NUCLEOTIDE SEQUENCE</scope>
    <source>
        <strain evidence="2">JCM11759T</strain>
        <plasmid evidence="2">unnamed1</plasmid>
    </source>
</reference>
<protein>
    <submittedName>
        <fullName evidence="2">Uncharacterized protein</fullName>
    </submittedName>
</protein>
<keyword evidence="3" id="KW-1185">Reference proteome</keyword>
<evidence type="ECO:0000313" key="2">
    <source>
        <dbReference type="EMBL" id="USY23614.1"/>
    </source>
</evidence>
<gene>
    <name evidence="2" type="ORF">NE857_33840</name>
</gene>
<organism evidence="2 3">
    <name type="scientific">Nocardiopsis exhalans</name>
    <dbReference type="NCBI Taxonomy" id="163604"/>
    <lineage>
        <taxon>Bacteria</taxon>
        <taxon>Bacillati</taxon>
        <taxon>Actinomycetota</taxon>
        <taxon>Actinomycetes</taxon>
        <taxon>Streptosporangiales</taxon>
        <taxon>Nocardiopsidaceae</taxon>
        <taxon>Nocardiopsis</taxon>
    </lineage>
</organism>
<name>A0ABY5DH17_9ACTN</name>
<geneLocation type="plasmid" evidence="2 3">
    <name>unnamed1</name>
</geneLocation>
<proteinExistence type="predicted"/>
<sequence length="101" mass="11328">MSYDSERQVFAQLIDALGAFLEAQPDEHDPDETGGSIHVHIEDGPDLCFPYVRRGDAERLTELLRTATNSPADNEDAPPAPTPEEEQRRRGLSEHLNELPY</sequence>
<evidence type="ECO:0000256" key="1">
    <source>
        <dbReference type="SAM" id="MobiDB-lite"/>
    </source>
</evidence>
<dbReference type="RefSeq" id="WP_254422268.1">
    <property type="nucleotide sequence ID" value="NZ_BAAAJB010000040.1"/>
</dbReference>
<dbReference type="Proteomes" id="UP001055940">
    <property type="component" value="Plasmid unnamed1"/>
</dbReference>
<dbReference type="EMBL" id="CP099838">
    <property type="protein sequence ID" value="USY23614.1"/>
    <property type="molecule type" value="Genomic_DNA"/>
</dbReference>
<keyword evidence="2" id="KW-0614">Plasmid</keyword>
<evidence type="ECO:0000313" key="3">
    <source>
        <dbReference type="Proteomes" id="UP001055940"/>
    </source>
</evidence>
<accession>A0ABY5DH17</accession>
<feature type="region of interest" description="Disordered" evidence="1">
    <location>
        <begin position="66"/>
        <end position="101"/>
    </location>
</feature>